<evidence type="ECO:0000313" key="3">
    <source>
        <dbReference type="Proteomes" id="UP000019376"/>
    </source>
</evidence>
<feature type="compositionally biased region" description="Acidic residues" evidence="1">
    <location>
        <begin position="34"/>
        <end position="43"/>
    </location>
</feature>
<proteinExistence type="predicted"/>
<protein>
    <submittedName>
        <fullName evidence="2">Uncharacterized protein</fullName>
    </submittedName>
</protein>
<dbReference type="Proteomes" id="UP000019376">
    <property type="component" value="Unassembled WGS sequence"/>
</dbReference>
<sequence length="142" mass="16208">MREGGTNDTTRTTTPTMEERMEEERVEERGLQEEEKEGSEDEGGWGRTGWREKGKGQVDEASTNLDKTDSMHDSNSDKPTFDVPINDEHSQCVSQYWIPGLCGHWGKNERHALSYRKEDKNPVMMNHIKVRSTGCNTSKLGF</sequence>
<feature type="compositionally biased region" description="Basic and acidic residues" evidence="1">
    <location>
        <begin position="49"/>
        <end position="58"/>
    </location>
</feature>
<gene>
    <name evidence="2" type="ORF">PDE_04841</name>
</gene>
<evidence type="ECO:0000313" key="2">
    <source>
        <dbReference type="EMBL" id="EPS29891.1"/>
    </source>
</evidence>
<feature type="compositionally biased region" description="Low complexity" evidence="1">
    <location>
        <begin position="1"/>
        <end position="16"/>
    </location>
</feature>
<organism evidence="2 3">
    <name type="scientific">Penicillium oxalicum (strain 114-2 / CGMCC 5302)</name>
    <name type="common">Penicillium decumbens</name>
    <dbReference type="NCBI Taxonomy" id="933388"/>
    <lineage>
        <taxon>Eukaryota</taxon>
        <taxon>Fungi</taxon>
        <taxon>Dikarya</taxon>
        <taxon>Ascomycota</taxon>
        <taxon>Pezizomycotina</taxon>
        <taxon>Eurotiomycetes</taxon>
        <taxon>Eurotiomycetidae</taxon>
        <taxon>Eurotiales</taxon>
        <taxon>Aspergillaceae</taxon>
        <taxon>Penicillium</taxon>
    </lineage>
</organism>
<keyword evidence="3" id="KW-1185">Reference proteome</keyword>
<dbReference type="EMBL" id="KB644412">
    <property type="protein sequence ID" value="EPS29891.1"/>
    <property type="molecule type" value="Genomic_DNA"/>
</dbReference>
<name>S7ZMJ6_PENO1</name>
<dbReference type="HOGENOM" id="CLU_1816454_0_0_1"/>
<feature type="region of interest" description="Disordered" evidence="1">
    <location>
        <begin position="1"/>
        <end position="86"/>
    </location>
</feature>
<feature type="compositionally biased region" description="Basic and acidic residues" evidence="1">
    <location>
        <begin position="66"/>
        <end position="86"/>
    </location>
</feature>
<dbReference type="AlphaFoldDB" id="S7ZMJ6"/>
<evidence type="ECO:0000256" key="1">
    <source>
        <dbReference type="SAM" id="MobiDB-lite"/>
    </source>
</evidence>
<reference evidence="2 3" key="1">
    <citation type="journal article" date="2013" name="PLoS ONE">
        <title>Genomic and secretomic analyses reveal unique features of the lignocellulolytic enzyme system of Penicillium decumbens.</title>
        <authorList>
            <person name="Liu G."/>
            <person name="Zhang L."/>
            <person name="Wei X."/>
            <person name="Zou G."/>
            <person name="Qin Y."/>
            <person name="Ma L."/>
            <person name="Li J."/>
            <person name="Zheng H."/>
            <person name="Wang S."/>
            <person name="Wang C."/>
            <person name="Xun L."/>
            <person name="Zhao G.-P."/>
            <person name="Zhou Z."/>
            <person name="Qu Y."/>
        </authorList>
    </citation>
    <scope>NUCLEOTIDE SEQUENCE [LARGE SCALE GENOMIC DNA]</scope>
    <source>
        <strain evidence="3">114-2 / CGMCC 5302</strain>
    </source>
</reference>
<accession>S7ZMJ6</accession>
<feature type="compositionally biased region" description="Basic and acidic residues" evidence="1">
    <location>
        <begin position="17"/>
        <end position="33"/>
    </location>
</feature>